<name>A0AAP0GAM9_9ASPA</name>
<feature type="compositionally biased region" description="Polar residues" evidence="1">
    <location>
        <begin position="138"/>
        <end position="156"/>
    </location>
</feature>
<dbReference type="Proteomes" id="UP001418222">
    <property type="component" value="Unassembled WGS sequence"/>
</dbReference>
<dbReference type="AlphaFoldDB" id="A0AAP0GAM9"/>
<evidence type="ECO:0000256" key="1">
    <source>
        <dbReference type="SAM" id="MobiDB-lite"/>
    </source>
</evidence>
<dbReference type="EMBL" id="JBBWWQ010000004">
    <property type="protein sequence ID" value="KAK8948453.1"/>
    <property type="molecule type" value="Genomic_DNA"/>
</dbReference>
<feature type="region of interest" description="Disordered" evidence="1">
    <location>
        <begin position="1"/>
        <end position="34"/>
    </location>
</feature>
<evidence type="ECO:0000313" key="2">
    <source>
        <dbReference type="EMBL" id="KAK8948453.1"/>
    </source>
</evidence>
<evidence type="ECO:0000313" key="3">
    <source>
        <dbReference type="Proteomes" id="UP001418222"/>
    </source>
</evidence>
<sequence length="234" mass="25118">MTGAEPPPTTRLKELSTGQQEIWKTMDQRHTEQTQTYSRLEAKLQKISRMVQQTTEQSTQDMCSLSQKITALLKATPPTTHDGGMPLLWSQPEGLSGHSSSSTGVPALMPATTLCPHNNGTSAVTIPPHFIIDGISSHPGQSFHNSNGAAQGSSLNPRGPLISHSPTNGSPALQIFPEQPITFGTLGWAPNHNMAQMASVGTPTSLYHQGPPTTQASPNPQQYARNSSTERHQV</sequence>
<reference evidence="2 3" key="1">
    <citation type="journal article" date="2022" name="Nat. Plants">
        <title>Genomes of leafy and leafless Platanthera orchids illuminate the evolution of mycoheterotrophy.</title>
        <authorList>
            <person name="Li M.H."/>
            <person name="Liu K.W."/>
            <person name="Li Z."/>
            <person name="Lu H.C."/>
            <person name="Ye Q.L."/>
            <person name="Zhang D."/>
            <person name="Wang J.Y."/>
            <person name="Li Y.F."/>
            <person name="Zhong Z.M."/>
            <person name="Liu X."/>
            <person name="Yu X."/>
            <person name="Liu D.K."/>
            <person name="Tu X.D."/>
            <person name="Liu B."/>
            <person name="Hao Y."/>
            <person name="Liao X.Y."/>
            <person name="Jiang Y.T."/>
            <person name="Sun W.H."/>
            <person name="Chen J."/>
            <person name="Chen Y.Q."/>
            <person name="Ai Y."/>
            <person name="Zhai J.W."/>
            <person name="Wu S.S."/>
            <person name="Zhou Z."/>
            <person name="Hsiao Y.Y."/>
            <person name="Wu W.L."/>
            <person name="Chen Y.Y."/>
            <person name="Lin Y.F."/>
            <person name="Hsu J.L."/>
            <person name="Li C.Y."/>
            <person name="Wang Z.W."/>
            <person name="Zhao X."/>
            <person name="Zhong W.Y."/>
            <person name="Ma X.K."/>
            <person name="Ma L."/>
            <person name="Huang J."/>
            <person name="Chen G.Z."/>
            <person name="Huang M.Z."/>
            <person name="Huang L."/>
            <person name="Peng D.H."/>
            <person name="Luo Y.B."/>
            <person name="Zou S.Q."/>
            <person name="Chen S.P."/>
            <person name="Lan S."/>
            <person name="Tsai W.C."/>
            <person name="Van de Peer Y."/>
            <person name="Liu Z.J."/>
        </authorList>
    </citation>
    <scope>NUCLEOTIDE SEQUENCE [LARGE SCALE GENOMIC DNA]</scope>
    <source>
        <strain evidence="2">Lor287</strain>
    </source>
</reference>
<comment type="caution">
    <text evidence="2">The sequence shown here is derived from an EMBL/GenBank/DDBJ whole genome shotgun (WGS) entry which is preliminary data.</text>
</comment>
<feature type="region of interest" description="Disordered" evidence="1">
    <location>
        <begin position="135"/>
        <end position="175"/>
    </location>
</feature>
<gene>
    <name evidence="2" type="ORF">KSP39_PZI005820</name>
</gene>
<keyword evidence="3" id="KW-1185">Reference proteome</keyword>
<protein>
    <submittedName>
        <fullName evidence="2">Uncharacterized protein</fullName>
    </submittedName>
</protein>
<feature type="region of interest" description="Disordered" evidence="1">
    <location>
        <begin position="202"/>
        <end position="234"/>
    </location>
</feature>
<organism evidence="2 3">
    <name type="scientific">Platanthera zijinensis</name>
    <dbReference type="NCBI Taxonomy" id="2320716"/>
    <lineage>
        <taxon>Eukaryota</taxon>
        <taxon>Viridiplantae</taxon>
        <taxon>Streptophyta</taxon>
        <taxon>Embryophyta</taxon>
        <taxon>Tracheophyta</taxon>
        <taxon>Spermatophyta</taxon>
        <taxon>Magnoliopsida</taxon>
        <taxon>Liliopsida</taxon>
        <taxon>Asparagales</taxon>
        <taxon>Orchidaceae</taxon>
        <taxon>Orchidoideae</taxon>
        <taxon>Orchideae</taxon>
        <taxon>Orchidinae</taxon>
        <taxon>Platanthera</taxon>
    </lineage>
</organism>
<accession>A0AAP0GAM9</accession>
<feature type="compositionally biased region" description="Polar residues" evidence="1">
    <location>
        <begin position="202"/>
        <end position="227"/>
    </location>
</feature>
<proteinExistence type="predicted"/>